<reference evidence="2" key="1">
    <citation type="submission" date="2020-03" db="EMBL/GenBank/DDBJ databases">
        <authorList>
            <person name="Weist P."/>
        </authorList>
    </citation>
    <scope>NUCLEOTIDE SEQUENCE</scope>
</reference>
<proteinExistence type="predicted"/>
<feature type="transmembrane region" description="Helical" evidence="1">
    <location>
        <begin position="114"/>
        <end position="133"/>
    </location>
</feature>
<comment type="caution">
    <text evidence="2">The sequence shown here is derived from an EMBL/GenBank/DDBJ whole genome shotgun (WGS) entry which is preliminary data.</text>
</comment>
<dbReference type="Proteomes" id="UP001153269">
    <property type="component" value="Unassembled WGS sequence"/>
</dbReference>
<keyword evidence="3" id="KW-1185">Reference proteome</keyword>
<accession>A0A9N7VU20</accession>
<dbReference type="EMBL" id="CADEAL010004317">
    <property type="protein sequence ID" value="CAB1456919.1"/>
    <property type="molecule type" value="Genomic_DNA"/>
</dbReference>
<keyword evidence="1" id="KW-0812">Transmembrane</keyword>
<protein>
    <submittedName>
        <fullName evidence="2">Uncharacterized protein</fullName>
    </submittedName>
</protein>
<sequence length="136" mass="15612">MRQKPKLSAVGLHLEIILSDSCWLEDRWFHRRVTTHVVSHVTLKCKQHGESGTKVRTIAVSHTFKIDKAHRELGYCPKPYSLEDSVELYLKSQQPRSTSPLLHLSWSSQLPRPLVLLLLLGFTLMLLAWSCLLNQS</sequence>
<gene>
    <name evidence="2" type="ORF">PLEPLA_LOCUS44715</name>
</gene>
<evidence type="ECO:0000313" key="3">
    <source>
        <dbReference type="Proteomes" id="UP001153269"/>
    </source>
</evidence>
<evidence type="ECO:0000313" key="2">
    <source>
        <dbReference type="EMBL" id="CAB1456919.1"/>
    </source>
</evidence>
<organism evidence="2 3">
    <name type="scientific">Pleuronectes platessa</name>
    <name type="common">European plaice</name>
    <dbReference type="NCBI Taxonomy" id="8262"/>
    <lineage>
        <taxon>Eukaryota</taxon>
        <taxon>Metazoa</taxon>
        <taxon>Chordata</taxon>
        <taxon>Craniata</taxon>
        <taxon>Vertebrata</taxon>
        <taxon>Euteleostomi</taxon>
        <taxon>Actinopterygii</taxon>
        <taxon>Neopterygii</taxon>
        <taxon>Teleostei</taxon>
        <taxon>Neoteleostei</taxon>
        <taxon>Acanthomorphata</taxon>
        <taxon>Carangaria</taxon>
        <taxon>Pleuronectiformes</taxon>
        <taxon>Pleuronectoidei</taxon>
        <taxon>Pleuronectidae</taxon>
        <taxon>Pleuronectes</taxon>
    </lineage>
</organism>
<dbReference type="AlphaFoldDB" id="A0A9N7VU20"/>
<name>A0A9N7VU20_PLEPL</name>
<evidence type="ECO:0000256" key="1">
    <source>
        <dbReference type="SAM" id="Phobius"/>
    </source>
</evidence>
<keyword evidence="1" id="KW-1133">Transmembrane helix</keyword>
<keyword evidence="1" id="KW-0472">Membrane</keyword>